<organism evidence="1 2">
    <name type="scientific">Avena sativa</name>
    <name type="common">Oat</name>
    <dbReference type="NCBI Taxonomy" id="4498"/>
    <lineage>
        <taxon>Eukaryota</taxon>
        <taxon>Viridiplantae</taxon>
        <taxon>Streptophyta</taxon>
        <taxon>Embryophyta</taxon>
        <taxon>Tracheophyta</taxon>
        <taxon>Spermatophyta</taxon>
        <taxon>Magnoliopsida</taxon>
        <taxon>Liliopsida</taxon>
        <taxon>Poales</taxon>
        <taxon>Poaceae</taxon>
        <taxon>BOP clade</taxon>
        <taxon>Pooideae</taxon>
        <taxon>Poodae</taxon>
        <taxon>Poeae</taxon>
        <taxon>Poeae Chloroplast Group 1 (Aveneae type)</taxon>
        <taxon>Aveninae</taxon>
        <taxon>Avena</taxon>
    </lineage>
</organism>
<protein>
    <submittedName>
        <fullName evidence="1">Uncharacterized protein</fullName>
    </submittedName>
</protein>
<reference evidence="1" key="1">
    <citation type="submission" date="2021-05" db="EMBL/GenBank/DDBJ databases">
        <authorList>
            <person name="Scholz U."/>
            <person name="Mascher M."/>
            <person name="Fiebig A."/>
        </authorList>
    </citation>
    <scope>NUCLEOTIDE SEQUENCE [LARGE SCALE GENOMIC DNA]</scope>
</reference>
<accession>A0ACD5ZXH8</accession>
<keyword evidence="2" id="KW-1185">Reference proteome</keyword>
<reference evidence="1" key="2">
    <citation type="submission" date="2025-09" db="UniProtKB">
        <authorList>
            <consortium name="EnsemblPlants"/>
        </authorList>
    </citation>
    <scope>IDENTIFICATION</scope>
</reference>
<evidence type="ECO:0000313" key="1">
    <source>
        <dbReference type="EnsemblPlants" id="AVESA.00010b.r2.7AG1222910.1.CDS"/>
    </source>
</evidence>
<proteinExistence type="predicted"/>
<evidence type="ECO:0000313" key="2">
    <source>
        <dbReference type="Proteomes" id="UP001732700"/>
    </source>
</evidence>
<name>A0ACD5ZXH8_AVESA</name>
<dbReference type="Proteomes" id="UP001732700">
    <property type="component" value="Chromosome 7A"/>
</dbReference>
<sequence>MASFSLFTVLLILLFAAGTNASRLYPTSQESSKETNLLVQPRLLQGLTDTSENGYIHVYGADHQMQGEYYGVSVTMDVYDFLLTNDQYTVSSVKIFSDEGDAIQIGWEVHPQLYGGDSSAHLSAFWFVKTMETGGFQYACFNTNCSTGFQPEAGAPIALGDVIEPVSKPHGAKQNITIKVNKDSASGDWLVYYGFNQADPMLIGRYPKSLFTGGLADRATHITIGGYVVAGNTGLVPMGSGYLPTNDNRSMADAASFSNIQVIDQNAKASLLTHDFRGYTTLYSVSPMINGQFFYGGPYRTTM</sequence>
<dbReference type="EnsemblPlants" id="AVESA.00010b.r2.7AG1222910.1">
    <property type="protein sequence ID" value="AVESA.00010b.r2.7AG1222910.1.CDS"/>
    <property type="gene ID" value="AVESA.00010b.r2.7AG1222910"/>
</dbReference>